<accession>A0A6G1DSH6</accession>
<evidence type="ECO:0000256" key="1">
    <source>
        <dbReference type="SAM" id="MobiDB-lite"/>
    </source>
</evidence>
<keyword evidence="4" id="KW-1185">Reference proteome</keyword>
<protein>
    <recommendedName>
        <fullName evidence="2">Thioredoxin domain-containing protein</fullName>
    </recommendedName>
</protein>
<dbReference type="Gene3D" id="3.40.30.10">
    <property type="entry name" value="Glutaredoxin"/>
    <property type="match status" value="1"/>
</dbReference>
<comment type="caution">
    <text evidence="3">The sequence shown here is derived from an EMBL/GenBank/DDBJ whole genome shotgun (WGS) entry which is preliminary data.</text>
</comment>
<sequence length="124" mass="12966">MPASVDIPSLAHRHRPTPAAPSRRPTGSGLSAAEAAASPQQLHHGGHEAQAPPSPGPQPAPLPWSLPSCSIRSPPPSNSTWSLPSSRCGHCKKLAPEYEKLIASFKKAKSVLIVKKGIYASSLV</sequence>
<evidence type="ECO:0000313" key="4">
    <source>
        <dbReference type="Proteomes" id="UP000479710"/>
    </source>
</evidence>
<dbReference type="SUPFAM" id="SSF52833">
    <property type="entry name" value="Thioredoxin-like"/>
    <property type="match status" value="1"/>
</dbReference>
<feature type="domain" description="Thioredoxin" evidence="2">
    <location>
        <begin position="87"/>
        <end position="115"/>
    </location>
</feature>
<proteinExistence type="predicted"/>
<reference evidence="3 4" key="1">
    <citation type="submission" date="2019-11" db="EMBL/GenBank/DDBJ databases">
        <title>Whole genome sequence of Oryza granulata.</title>
        <authorList>
            <person name="Li W."/>
        </authorList>
    </citation>
    <scope>NUCLEOTIDE SEQUENCE [LARGE SCALE GENOMIC DNA]</scope>
    <source>
        <strain evidence="4">cv. Menghai</strain>
        <tissue evidence="3">Leaf</tissue>
    </source>
</reference>
<dbReference type="OrthoDB" id="10615974at2759"/>
<evidence type="ECO:0000259" key="2">
    <source>
        <dbReference type="Pfam" id="PF00085"/>
    </source>
</evidence>
<evidence type="ECO:0000313" key="3">
    <source>
        <dbReference type="EMBL" id="KAF0915470.1"/>
    </source>
</evidence>
<name>A0A6G1DSH6_9ORYZ</name>
<organism evidence="3 4">
    <name type="scientific">Oryza meyeriana var. granulata</name>
    <dbReference type="NCBI Taxonomy" id="110450"/>
    <lineage>
        <taxon>Eukaryota</taxon>
        <taxon>Viridiplantae</taxon>
        <taxon>Streptophyta</taxon>
        <taxon>Embryophyta</taxon>
        <taxon>Tracheophyta</taxon>
        <taxon>Spermatophyta</taxon>
        <taxon>Magnoliopsida</taxon>
        <taxon>Liliopsida</taxon>
        <taxon>Poales</taxon>
        <taxon>Poaceae</taxon>
        <taxon>BOP clade</taxon>
        <taxon>Oryzoideae</taxon>
        <taxon>Oryzeae</taxon>
        <taxon>Oryzinae</taxon>
        <taxon>Oryza</taxon>
        <taxon>Oryza meyeriana</taxon>
    </lineage>
</organism>
<dbReference type="AlphaFoldDB" id="A0A6G1DSH6"/>
<dbReference type="InterPro" id="IPR013766">
    <property type="entry name" value="Thioredoxin_domain"/>
</dbReference>
<feature type="region of interest" description="Disordered" evidence="1">
    <location>
        <begin position="1"/>
        <end position="86"/>
    </location>
</feature>
<feature type="compositionally biased region" description="Low complexity" evidence="1">
    <location>
        <begin position="20"/>
        <end position="37"/>
    </location>
</feature>
<dbReference type="Pfam" id="PF00085">
    <property type="entry name" value="Thioredoxin"/>
    <property type="match status" value="1"/>
</dbReference>
<dbReference type="InterPro" id="IPR036249">
    <property type="entry name" value="Thioredoxin-like_sf"/>
</dbReference>
<dbReference type="EMBL" id="SPHZ02000006">
    <property type="protein sequence ID" value="KAF0915470.1"/>
    <property type="molecule type" value="Genomic_DNA"/>
</dbReference>
<gene>
    <name evidence="3" type="ORF">E2562_036475</name>
</gene>
<dbReference type="Proteomes" id="UP000479710">
    <property type="component" value="Unassembled WGS sequence"/>
</dbReference>
<feature type="compositionally biased region" description="Pro residues" evidence="1">
    <location>
        <begin position="52"/>
        <end position="64"/>
    </location>
</feature>